<dbReference type="GO" id="GO:0009252">
    <property type="term" value="P:peptidoglycan biosynthetic process"/>
    <property type="evidence" value="ECO:0007669"/>
    <property type="project" value="UniProtKB-UniRule"/>
</dbReference>
<evidence type="ECO:0000259" key="12">
    <source>
        <dbReference type="Pfam" id="PF08245"/>
    </source>
</evidence>
<evidence type="ECO:0000256" key="1">
    <source>
        <dbReference type="ARBA" id="ARBA00004496"/>
    </source>
</evidence>
<keyword evidence="9 10" id="KW-0133">Cell shape</keyword>
<dbReference type="InterPro" id="IPR018109">
    <property type="entry name" value="Folylpolyglutamate_synth_CS"/>
</dbReference>
<dbReference type="InterPro" id="IPR005762">
    <property type="entry name" value="MurD"/>
</dbReference>
<dbReference type="GO" id="GO:0005737">
    <property type="term" value="C:cytoplasm"/>
    <property type="evidence" value="ECO:0007669"/>
    <property type="project" value="UniProtKB-SubCell"/>
</dbReference>
<gene>
    <name evidence="9 13" type="primary">murD</name>
    <name evidence="13" type="ORF">ENX68_05100</name>
</gene>
<comment type="catalytic activity">
    <reaction evidence="9 10">
        <text>UDP-N-acetyl-alpha-D-muramoyl-L-alanine + D-glutamate + ATP = UDP-N-acetyl-alpha-D-muramoyl-L-alanyl-D-glutamate + ADP + phosphate + H(+)</text>
        <dbReference type="Rhea" id="RHEA:16429"/>
        <dbReference type="ChEBI" id="CHEBI:15378"/>
        <dbReference type="ChEBI" id="CHEBI:29986"/>
        <dbReference type="ChEBI" id="CHEBI:30616"/>
        <dbReference type="ChEBI" id="CHEBI:43474"/>
        <dbReference type="ChEBI" id="CHEBI:83898"/>
        <dbReference type="ChEBI" id="CHEBI:83900"/>
        <dbReference type="ChEBI" id="CHEBI:456216"/>
        <dbReference type="EC" id="6.3.2.9"/>
    </reaction>
</comment>
<dbReference type="SUPFAM" id="SSF53623">
    <property type="entry name" value="MurD-like peptide ligases, catalytic domain"/>
    <property type="match status" value="1"/>
</dbReference>
<keyword evidence="3 9" id="KW-0963">Cytoplasm</keyword>
<dbReference type="Gene3D" id="3.40.1190.10">
    <property type="entry name" value="Mur-like, catalytic domain"/>
    <property type="match status" value="1"/>
</dbReference>
<dbReference type="Gene3D" id="3.40.50.720">
    <property type="entry name" value="NAD(P)-binding Rossmann-like Domain"/>
    <property type="match status" value="1"/>
</dbReference>
<keyword evidence="9 10" id="KW-0961">Cell wall biogenesis/degradation</keyword>
<keyword evidence="7 9" id="KW-0067">ATP-binding</keyword>
<dbReference type="AlphaFoldDB" id="A0A7V3RHL8"/>
<dbReference type="PANTHER" id="PTHR43692">
    <property type="entry name" value="UDP-N-ACETYLMURAMOYLALANINE--D-GLUTAMATE LIGASE"/>
    <property type="match status" value="1"/>
</dbReference>
<dbReference type="SUPFAM" id="SSF53244">
    <property type="entry name" value="MurD-like peptide ligases, peptide-binding domain"/>
    <property type="match status" value="1"/>
</dbReference>
<dbReference type="InterPro" id="IPR013221">
    <property type="entry name" value="Mur_ligase_cen"/>
</dbReference>
<keyword evidence="6 9" id="KW-0547">Nucleotide-binding</keyword>
<reference evidence="13" key="1">
    <citation type="journal article" date="2020" name="mSystems">
        <title>Genome- and Community-Level Interaction Insights into Carbon Utilization and Element Cycling Functions of Hydrothermarchaeota in Hydrothermal Sediment.</title>
        <authorList>
            <person name="Zhou Z."/>
            <person name="Liu Y."/>
            <person name="Xu W."/>
            <person name="Pan J."/>
            <person name="Luo Z.H."/>
            <person name="Li M."/>
        </authorList>
    </citation>
    <scope>NUCLEOTIDE SEQUENCE [LARGE SCALE GENOMIC DNA]</scope>
    <source>
        <strain evidence="13">SpSt-961</strain>
    </source>
</reference>
<dbReference type="GO" id="GO:0008360">
    <property type="term" value="P:regulation of cell shape"/>
    <property type="evidence" value="ECO:0007669"/>
    <property type="project" value="UniProtKB-KW"/>
</dbReference>
<evidence type="ECO:0000256" key="10">
    <source>
        <dbReference type="RuleBase" id="RU003664"/>
    </source>
</evidence>
<comment type="function">
    <text evidence="9 10">Cell wall formation. Catalyzes the addition of glutamate to the nucleotide precursor UDP-N-acetylmuramoyl-L-alanine (UMA).</text>
</comment>
<proteinExistence type="inferred from homology"/>
<name>A0A7V3RHL8_UNCW3</name>
<comment type="caution">
    <text evidence="13">The sequence shown here is derived from an EMBL/GenBank/DDBJ whole genome shotgun (WGS) entry which is preliminary data.</text>
</comment>
<dbReference type="GO" id="GO:0008764">
    <property type="term" value="F:UDP-N-acetylmuramoylalanine-D-glutamate ligase activity"/>
    <property type="evidence" value="ECO:0007669"/>
    <property type="project" value="UniProtKB-UniRule"/>
</dbReference>
<keyword evidence="9 10" id="KW-0573">Peptidoglycan synthesis</keyword>
<evidence type="ECO:0000256" key="9">
    <source>
        <dbReference type="HAMAP-Rule" id="MF_00639"/>
    </source>
</evidence>
<evidence type="ECO:0000256" key="5">
    <source>
        <dbReference type="ARBA" id="ARBA00022618"/>
    </source>
</evidence>
<protein>
    <recommendedName>
        <fullName evidence="9 10">UDP-N-acetylmuramoylalanine--D-glutamate ligase</fullName>
        <ecNumber evidence="9 10">6.3.2.9</ecNumber>
    </recommendedName>
    <alternativeName>
        <fullName evidence="9">D-glutamic acid-adding enzyme</fullName>
    </alternativeName>
    <alternativeName>
        <fullName evidence="9">UDP-N-acetylmuramoyl-L-alanyl-D-glutamate synthetase</fullName>
    </alternativeName>
</protein>
<comment type="similarity">
    <text evidence="9">Belongs to the MurCDEF family.</text>
</comment>
<dbReference type="Pfam" id="PF02875">
    <property type="entry name" value="Mur_ligase_C"/>
    <property type="match status" value="1"/>
</dbReference>
<dbReference type="Gene3D" id="3.90.190.20">
    <property type="entry name" value="Mur ligase, C-terminal domain"/>
    <property type="match status" value="1"/>
</dbReference>
<feature type="binding site" evidence="9">
    <location>
        <begin position="104"/>
        <end position="110"/>
    </location>
    <ligand>
        <name>ATP</name>
        <dbReference type="ChEBI" id="CHEBI:30616"/>
    </ligand>
</feature>
<feature type="domain" description="Mur ligase central" evidence="12">
    <location>
        <begin position="102"/>
        <end position="273"/>
    </location>
</feature>
<dbReference type="NCBIfam" id="TIGR01087">
    <property type="entry name" value="murD"/>
    <property type="match status" value="1"/>
</dbReference>
<dbReference type="Pfam" id="PF08245">
    <property type="entry name" value="Mur_ligase_M"/>
    <property type="match status" value="1"/>
</dbReference>
<dbReference type="InterPro" id="IPR036615">
    <property type="entry name" value="Mur_ligase_C_dom_sf"/>
</dbReference>
<dbReference type="UniPathway" id="UPA00219"/>
<comment type="pathway">
    <text evidence="2 9 10">Cell wall biogenesis; peptidoglycan biosynthesis.</text>
</comment>
<dbReference type="PANTHER" id="PTHR43692:SF1">
    <property type="entry name" value="UDP-N-ACETYLMURAMOYLALANINE--D-GLUTAMATE LIGASE"/>
    <property type="match status" value="1"/>
</dbReference>
<evidence type="ECO:0000256" key="6">
    <source>
        <dbReference type="ARBA" id="ARBA00022741"/>
    </source>
</evidence>
<dbReference type="GO" id="GO:0071555">
    <property type="term" value="P:cell wall organization"/>
    <property type="evidence" value="ECO:0007669"/>
    <property type="project" value="UniProtKB-KW"/>
</dbReference>
<dbReference type="GO" id="GO:0051301">
    <property type="term" value="P:cell division"/>
    <property type="evidence" value="ECO:0007669"/>
    <property type="project" value="UniProtKB-KW"/>
</dbReference>
<dbReference type="GO" id="GO:0004326">
    <property type="term" value="F:tetrahydrofolylpolyglutamate synthase activity"/>
    <property type="evidence" value="ECO:0007669"/>
    <property type="project" value="InterPro"/>
</dbReference>
<dbReference type="GO" id="GO:0005524">
    <property type="term" value="F:ATP binding"/>
    <property type="evidence" value="ECO:0007669"/>
    <property type="project" value="UniProtKB-UniRule"/>
</dbReference>
<evidence type="ECO:0000256" key="2">
    <source>
        <dbReference type="ARBA" id="ARBA00004752"/>
    </source>
</evidence>
<dbReference type="EC" id="6.3.2.9" evidence="9 10"/>
<evidence type="ECO:0000313" key="13">
    <source>
        <dbReference type="EMBL" id="HGE78360.1"/>
    </source>
</evidence>
<dbReference type="EMBL" id="DTOZ01000137">
    <property type="protein sequence ID" value="HGE78360.1"/>
    <property type="molecule type" value="Genomic_DNA"/>
</dbReference>
<evidence type="ECO:0000256" key="7">
    <source>
        <dbReference type="ARBA" id="ARBA00022840"/>
    </source>
</evidence>
<comment type="subcellular location">
    <subcellularLocation>
        <location evidence="1 9 10">Cytoplasm</location>
    </subcellularLocation>
</comment>
<sequence length="433" mass="48954">MKVLLLGLGRANIYVAQYLLERDYELYLYEENWNGLSEDAKSLLAEGKVKEYKDGDYEFVVSSPGFPDSKPIIQDLHKRGIEVIDEIEFTYNNLKNPRIIAVTGTNGKSTTAAMINSILNTAGINNFLGGNIAPGKPFSSVLFQEPYEYYVLEVSSFQLMRIKNFRPHIAILTNITIDHLNWHRDMNEYISAKKKIFMNQTNDDYALLNYDDERVRIISEELNSKKIFFGRNCYEGAWLDGMLHFHSEEIVSSEEIPLIGEHNRFNALAAIAAGKVLKISNDAIKNGLKNFKPLVHRLEDLGIIDGIRYINNSMSTNEASAIASFKAVVGNKIVIVGGRKKGDRCENYLRLLIKEAKAVVLLGENAEEIGQFFKENQYKNFVIAENMDDAISKAKGYAQQGDIIMLNPGFASFGHFRDFQERGEVFKNGVLKS</sequence>
<dbReference type="PROSITE" id="PS01011">
    <property type="entry name" value="FOLYLPOLYGLU_SYNT_1"/>
    <property type="match status" value="1"/>
</dbReference>
<dbReference type="InterPro" id="IPR004101">
    <property type="entry name" value="Mur_ligase_C"/>
</dbReference>
<dbReference type="HAMAP" id="MF_00639">
    <property type="entry name" value="MurD"/>
    <property type="match status" value="1"/>
</dbReference>
<dbReference type="SUPFAM" id="SSF51984">
    <property type="entry name" value="MurCD N-terminal domain"/>
    <property type="match status" value="1"/>
</dbReference>
<keyword evidence="5 9" id="KW-0132">Cell division</keyword>
<evidence type="ECO:0000259" key="11">
    <source>
        <dbReference type="Pfam" id="PF02875"/>
    </source>
</evidence>
<evidence type="ECO:0000256" key="3">
    <source>
        <dbReference type="ARBA" id="ARBA00022490"/>
    </source>
</evidence>
<keyword evidence="4 9" id="KW-0436">Ligase</keyword>
<organism evidence="13">
    <name type="scientific">candidate division WOR-3 bacterium</name>
    <dbReference type="NCBI Taxonomy" id="2052148"/>
    <lineage>
        <taxon>Bacteria</taxon>
        <taxon>Bacteria division WOR-3</taxon>
    </lineage>
</organism>
<keyword evidence="8 9" id="KW-0131">Cell cycle</keyword>
<feature type="domain" description="Mur ligase C-terminal" evidence="11">
    <location>
        <begin position="296"/>
        <end position="406"/>
    </location>
</feature>
<evidence type="ECO:0000256" key="8">
    <source>
        <dbReference type="ARBA" id="ARBA00023306"/>
    </source>
</evidence>
<dbReference type="InterPro" id="IPR036565">
    <property type="entry name" value="Mur-like_cat_sf"/>
</dbReference>
<accession>A0A7V3RHL8</accession>
<evidence type="ECO:0000256" key="4">
    <source>
        <dbReference type="ARBA" id="ARBA00022598"/>
    </source>
</evidence>